<evidence type="ECO:0000256" key="16">
    <source>
        <dbReference type="PIRSR" id="PIRSR606309-2"/>
    </source>
</evidence>
<keyword evidence="8 17" id="KW-0479">Metal-binding</keyword>
<evidence type="ECO:0000256" key="8">
    <source>
        <dbReference type="ARBA" id="ARBA00022723"/>
    </source>
</evidence>
<dbReference type="Pfam" id="PF00929">
    <property type="entry name" value="RNase_T"/>
    <property type="match status" value="1"/>
</dbReference>
<evidence type="ECO:0000256" key="17">
    <source>
        <dbReference type="PIRSR" id="PIRSR606309-3"/>
    </source>
</evidence>
<name>A0A1I7H8S1_9PROT</name>
<dbReference type="CDD" id="cd06131">
    <property type="entry name" value="DNA_pol_III_epsilon_Ecoli_like"/>
    <property type="match status" value="1"/>
</dbReference>
<feature type="binding site" evidence="17">
    <location>
        <position position="7"/>
    </location>
    <ligand>
        <name>a divalent metal cation</name>
        <dbReference type="ChEBI" id="CHEBI:60240"/>
        <label>1</label>
        <note>catalytic</note>
    </ligand>
</feature>
<keyword evidence="5 18" id="KW-0548">Nucleotidyltransferase</keyword>
<feature type="binding site" evidence="16">
    <location>
        <position position="57"/>
    </location>
    <ligand>
        <name>substrate</name>
    </ligand>
</feature>
<dbReference type="NCBIfam" id="NF004316">
    <property type="entry name" value="PRK05711.1"/>
    <property type="match status" value="1"/>
</dbReference>
<dbReference type="InterPro" id="IPR012337">
    <property type="entry name" value="RNaseH-like_sf"/>
</dbReference>
<feature type="binding site" evidence="17">
    <location>
        <position position="9"/>
    </location>
    <ligand>
        <name>a divalent metal cation</name>
        <dbReference type="ChEBI" id="CHEBI:60240"/>
        <label>1</label>
        <note>catalytic</note>
    </ligand>
</feature>
<dbReference type="EC" id="2.7.7.7" evidence="2 18"/>
<dbReference type="GO" id="GO:0046872">
    <property type="term" value="F:metal ion binding"/>
    <property type="evidence" value="ECO:0007669"/>
    <property type="project" value="UniProtKB-KW"/>
</dbReference>
<evidence type="ECO:0000256" key="9">
    <source>
        <dbReference type="ARBA" id="ARBA00022801"/>
    </source>
</evidence>
<feature type="binding site" evidence="17">
    <location>
        <position position="157"/>
    </location>
    <ligand>
        <name>a divalent metal cation</name>
        <dbReference type="ChEBI" id="CHEBI:60240"/>
        <label>1</label>
        <note>catalytic</note>
    </ligand>
</feature>
<dbReference type="NCBIfam" id="TIGR01406">
    <property type="entry name" value="dnaQ_proteo"/>
    <property type="match status" value="1"/>
</dbReference>
<dbReference type="GO" id="GO:0003887">
    <property type="term" value="F:DNA-directed DNA polymerase activity"/>
    <property type="evidence" value="ECO:0007669"/>
    <property type="project" value="UniProtKB-KW"/>
</dbReference>
<evidence type="ECO:0000313" key="21">
    <source>
        <dbReference type="Proteomes" id="UP000183926"/>
    </source>
</evidence>
<evidence type="ECO:0000256" key="7">
    <source>
        <dbReference type="ARBA" id="ARBA00022722"/>
    </source>
</evidence>
<dbReference type="AlphaFoldDB" id="A0A1I7H8S1"/>
<dbReference type="GO" id="GO:0008408">
    <property type="term" value="F:3'-5' exonuclease activity"/>
    <property type="evidence" value="ECO:0007669"/>
    <property type="project" value="TreeGrafter"/>
</dbReference>
<dbReference type="InterPro" id="IPR006054">
    <property type="entry name" value="DnaQ"/>
</dbReference>
<gene>
    <name evidence="18" type="primary">dnaQ</name>
    <name evidence="20" type="ORF">SAMN05216339_104141</name>
</gene>
<feature type="binding site" evidence="16">
    <location>
        <position position="9"/>
    </location>
    <ligand>
        <name>substrate</name>
    </ligand>
</feature>
<keyword evidence="13 17" id="KW-0464">Manganese</keyword>
<evidence type="ECO:0000256" key="2">
    <source>
        <dbReference type="ARBA" id="ARBA00012417"/>
    </source>
</evidence>
<feature type="binding site" evidence="16">
    <location>
        <position position="7"/>
    </location>
    <ligand>
        <name>substrate</name>
    </ligand>
</feature>
<comment type="cofactor">
    <cofactor evidence="1 18">
        <name>Mn(2+)</name>
        <dbReference type="ChEBI" id="CHEBI:29035"/>
    </cofactor>
</comment>
<dbReference type="SMART" id="SM00479">
    <property type="entry name" value="EXOIII"/>
    <property type="match status" value="1"/>
</dbReference>
<evidence type="ECO:0000256" key="11">
    <source>
        <dbReference type="ARBA" id="ARBA00022842"/>
    </source>
</evidence>
<dbReference type="GO" id="GO:0045004">
    <property type="term" value="P:DNA replication proofreading"/>
    <property type="evidence" value="ECO:0007669"/>
    <property type="project" value="TreeGrafter"/>
</dbReference>
<dbReference type="GO" id="GO:0005829">
    <property type="term" value="C:cytosol"/>
    <property type="evidence" value="ECO:0007669"/>
    <property type="project" value="TreeGrafter"/>
</dbReference>
<evidence type="ECO:0000256" key="5">
    <source>
        <dbReference type="ARBA" id="ARBA00022695"/>
    </source>
</evidence>
<keyword evidence="4 18" id="KW-0808">Transferase</keyword>
<dbReference type="InterPro" id="IPR013520">
    <property type="entry name" value="Ribonucl_H"/>
</dbReference>
<dbReference type="FunFam" id="3.30.420.10:FF:000012">
    <property type="entry name" value="DNA polymerase III subunit epsilon"/>
    <property type="match status" value="1"/>
</dbReference>
<evidence type="ECO:0000256" key="4">
    <source>
        <dbReference type="ARBA" id="ARBA00022679"/>
    </source>
</evidence>
<evidence type="ECO:0000259" key="19">
    <source>
        <dbReference type="SMART" id="SM00479"/>
    </source>
</evidence>
<dbReference type="InterPro" id="IPR006309">
    <property type="entry name" value="DnaQ_proteo"/>
</dbReference>
<keyword evidence="10 18" id="KW-0269">Exonuclease</keyword>
<proteinExistence type="predicted"/>
<dbReference type="PANTHER" id="PTHR30231:SF41">
    <property type="entry name" value="DNA POLYMERASE III SUBUNIT EPSILON"/>
    <property type="match status" value="1"/>
</dbReference>
<dbReference type="GO" id="GO:0003677">
    <property type="term" value="F:DNA binding"/>
    <property type="evidence" value="ECO:0007669"/>
    <property type="project" value="InterPro"/>
</dbReference>
<comment type="catalytic activity">
    <reaction evidence="14 18">
        <text>DNA(n) + a 2'-deoxyribonucleoside 5'-triphosphate = DNA(n+1) + diphosphate</text>
        <dbReference type="Rhea" id="RHEA:22508"/>
        <dbReference type="Rhea" id="RHEA-COMP:17339"/>
        <dbReference type="Rhea" id="RHEA-COMP:17340"/>
        <dbReference type="ChEBI" id="CHEBI:33019"/>
        <dbReference type="ChEBI" id="CHEBI:61560"/>
        <dbReference type="ChEBI" id="CHEBI:173112"/>
        <dbReference type="EC" id="2.7.7.7"/>
    </reaction>
</comment>
<evidence type="ECO:0000256" key="18">
    <source>
        <dbReference type="RuleBase" id="RU364087"/>
    </source>
</evidence>
<evidence type="ECO:0000256" key="15">
    <source>
        <dbReference type="PIRSR" id="PIRSR606309-1"/>
    </source>
</evidence>
<dbReference type="Gene3D" id="3.30.420.10">
    <property type="entry name" value="Ribonuclease H-like superfamily/Ribonuclease H"/>
    <property type="match status" value="1"/>
</dbReference>
<organism evidence="20 21">
    <name type="scientific">Nitrosomonas eutropha</name>
    <dbReference type="NCBI Taxonomy" id="916"/>
    <lineage>
        <taxon>Bacteria</taxon>
        <taxon>Pseudomonadati</taxon>
        <taxon>Pseudomonadota</taxon>
        <taxon>Betaproteobacteria</taxon>
        <taxon>Nitrosomonadales</taxon>
        <taxon>Nitrosomonadaceae</taxon>
        <taxon>Nitrosomonas</taxon>
    </lineage>
</organism>
<sequence length="235" mass="26782">MRYIFLDTETTGLDPALGHRIVEIAAVEVCNRCLTGRHFHRYLNPGRESDEGALRVHGLTREFLRDKPVFQKICSEFLGFIEDAEILIHNAPFDVGFINHELSLIQLEPMQNYCLEIVDTLMLAKELHPGKRNNLDALCERYQIDNAHRTLHGALLDAELLAEVYLAMTRGQESLLMEPEVPEEGQSCDSRLRAIENFTLIVQSVSQTELELHDRLLERINTESKGNCLWNSSPG</sequence>
<evidence type="ECO:0000313" key="20">
    <source>
        <dbReference type="EMBL" id="SFU56916.1"/>
    </source>
</evidence>
<dbReference type="SUPFAM" id="SSF53098">
    <property type="entry name" value="Ribonuclease H-like"/>
    <property type="match status" value="1"/>
</dbReference>
<comment type="cofactor">
    <cofactor evidence="17">
        <name>Mg(2+)</name>
        <dbReference type="ChEBI" id="CHEBI:18420"/>
    </cofactor>
    <cofactor evidence="17">
        <name>Mn(2+)</name>
        <dbReference type="ChEBI" id="CHEBI:29035"/>
    </cofactor>
    <text evidence="17">Binds 2 divalent metal cations. Magnesium or manganese.</text>
</comment>
<dbReference type="RefSeq" id="WP_074928184.1">
    <property type="nucleotide sequence ID" value="NZ_FPBL01000004.1"/>
</dbReference>
<comment type="function">
    <text evidence="18">DNA polymerase III is a complex, multichain enzyme responsible for most of the replicative synthesis in bacteria. The epsilon subunit contain the editing function and is a proofreading 3'-5' exonuclease.</text>
</comment>
<dbReference type="NCBIfam" id="TIGR00573">
    <property type="entry name" value="dnaq"/>
    <property type="match status" value="1"/>
</dbReference>
<dbReference type="Proteomes" id="UP000183926">
    <property type="component" value="Unassembled WGS sequence"/>
</dbReference>
<dbReference type="PANTHER" id="PTHR30231">
    <property type="entry name" value="DNA POLYMERASE III SUBUNIT EPSILON"/>
    <property type="match status" value="1"/>
</dbReference>
<evidence type="ECO:0000256" key="13">
    <source>
        <dbReference type="ARBA" id="ARBA00023211"/>
    </source>
</evidence>
<evidence type="ECO:0000256" key="3">
    <source>
        <dbReference type="ARBA" id="ARBA00020352"/>
    </source>
</evidence>
<keyword evidence="6 18" id="KW-0235">DNA replication</keyword>
<protein>
    <recommendedName>
        <fullName evidence="3 18">DNA polymerase III subunit epsilon</fullName>
        <ecNumber evidence="2 18">2.7.7.7</ecNumber>
    </recommendedName>
</protein>
<reference evidence="20 21" key="1">
    <citation type="submission" date="2016-10" db="EMBL/GenBank/DDBJ databases">
        <authorList>
            <person name="de Groot N.N."/>
        </authorList>
    </citation>
    <scope>NUCLEOTIDE SEQUENCE [LARGE SCALE GENOMIC DNA]</scope>
    <source>
        <strain evidence="20 21">Nm24</strain>
    </source>
</reference>
<dbReference type="InterPro" id="IPR036397">
    <property type="entry name" value="RNaseH_sf"/>
</dbReference>
<feature type="binding site" evidence="16">
    <location>
        <position position="157"/>
    </location>
    <ligand>
        <name>substrate</name>
    </ligand>
</feature>
<feature type="active site" description="Proton acceptor" evidence="15">
    <location>
        <position position="152"/>
    </location>
</feature>
<dbReference type="OrthoDB" id="9804290at2"/>
<keyword evidence="9 18" id="KW-0378">Hydrolase</keyword>
<evidence type="ECO:0000256" key="14">
    <source>
        <dbReference type="ARBA" id="ARBA00049244"/>
    </source>
</evidence>
<feature type="domain" description="Exonuclease" evidence="19">
    <location>
        <begin position="2"/>
        <end position="174"/>
    </location>
</feature>
<evidence type="ECO:0000256" key="1">
    <source>
        <dbReference type="ARBA" id="ARBA00001936"/>
    </source>
</evidence>
<keyword evidence="7 18" id="KW-0540">Nuclease</keyword>
<evidence type="ECO:0000256" key="6">
    <source>
        <dbReference type="ARBA" id="ARBA00022705"/>
    </source>
</evidence>
<accession>A0A1I7H8S1</accession>
<keyword evidence="12 18" id="KW-0239">DNA-directed DNA polymerase</keyword>
<evidence type="ECO:0000256" key="12">
    <source>
        <dbReference type="ARBA" id="ARBA00022932"/>
    </source>
</evidence>
<comment type="subunit">
    <text evidence="18">DNA polymerase III contains a core (composed of alpha, epsilon and theta chains) that associates with a tau subunit. This core dimerizes to form the POLIII' complex. PolIII' associates with the gamma complex (composed of gamma, delta, delta', psi and chi chains) and with the beta chain to form the complete DNA polymerase III complex.</text>
</comment>
<dbReference type="EMBL" id="FPBL01000004">
    <property type="protein sequence ID" value="SFU56916.1"/>
    <property type="molecule type" value="Genomic_DNA"/>
</dbReference>
<keyword evidence="11 17" id="KW-0460">Magnesium</keyword>
<evidence type="ECO:0000256" key="10">
    <source>
        <dbReference type="ARBA" id="ARBA00022839"/>
    </source>
</evidence>